<evidence type="ECO:0000256" key="2">
    <source>
        <dbReference type="ARBA" id="ARBA00004300"/>
    </source>
</evidence>
<dbReference type="PROSITE" id="PS50896">
    <property type="entry name" value="LISH"/>
    <property type="match status" value="1"/>
</dbReference>
<evidence type="ECO:0000313" key="9">
    <source>
        <dbReference type="EMBL" id="KAK9883202.1"/>
    </source>
</evidence>
<evidence type="ECO:0000256" key="1">
    <source>
        <dbReference type="ARBA" id="ARBA00004120"/>
    </source>
</evidence>
<protein>
    <recommendedName>
        <fullName evidence="8">FGFR1 oncogene partner (FOP) N-terminal dimerisation domain-containing protein</fullName>
    </recommendedName>
</protein>
<comment type="caution">
    <text evidence="9">The sequence shown here is derived from an EMBL/GenBank/DDBJ whole genome shotgun (WGS) entry which is preliminary data.</text>
</comment>
<evidence type="ECO:0000259" key="8">
    <source>
        <dbReference type="Pfam" id="PF09398"/>
    </source>
</evidence>
<evidence type="ECO:0000256" key="5">
    <source>
        <dbReference type="ARBA" id="ARBA00022794"/>
    </source>
</evidence>
<dbReference type="PANTHER" id="PTHR15431">
    <property type="entry name" value="FGFR1 ONCOGENE PARTNER/LISH DOMAIN-CONTAINING PROTEIN"/>
    <property type="match status" value="1"/>
</dbReference>
<dbReference type="Proteomes" id="UP001431783">
    <property type="component" value="Unassembled WGS sequence"/>
</dbReference>
<proteinExistence type="inferred from homology"/>
<dbReference type="InterPro" id="IPR018993">
    <property type="entry name" value="FOP_dimerisation-dom_N"/>
</dbReference>
<evidence type="ECO:0000256" key="3">
    <source>
        <dbReference type="ARBA" id="ARBA00005385"/>
    </source>
</evidence>
<dbReference type="GO" id="GO:0005813">
    <property type="term" value="C:centrosome"/>
    <property type="evidence" value="ECO:0007669"/>
    <property type="project" value="UniProtKB-SubCell"/>
</dbReference>
<evidence type="ECO:0000256" key="6">
    <source>
        <dbReference type="ARBA" id="ARBA00023212"/>
    </source>
</evidence>
<organism evidence="9 10">
    <name type="scientific">Henosepilachna vigintioctopunctata</name>
    <dbReference type="NCBI Taxonomy" id="420089"/>
    <lineage>
        <taxon>Eukaryota</taxon>
        <taxon>Metazoa</taxon>
        <taxon>Ecdysozoa</taxon>
        <taxon>Arthropoda</taxon>
        <taxon>Hexapoda</taxon>
        <taxon>Insecta</taxon>
        <taxon>Pterygota</taxon>
        <taxon>Neoptera</taxon>
        <taxon>Endopterygota</taxon>
        <taxon>Coleoptera</taxon>
        <taxon>Polyphaga</taxon>
        <taxon>Cucujiformia</taxon>
        <taxon>Coccinelloidea</taxon>
        <taxon>Coccinellidae</taxon>
        <taxon>Epilachninae</taxon>
        <taxon>Epilachnini</taxon>
        <taxon>Henosepilachna</taxon>
    </lineage>
</organism>
<keyword evidence="4" id="KW-0963">Cytoplasm</keyword>
<sequence>MSECTEMDLLEAVKTSMQNDGSLSKFKAELRAAVMTILNKNHVRNNEPLKVPEETKLINELIREYMIWNGYLYSDKVFTAECGHNKELVERDILTTKLGVMDDMKTSKLPLLYYIVSAFQNDEKND</sequence>
<gene>
    <name evidence="9" type="ORF">WA026_001394</name>
</gene>
<dbReference type="GO" id="GO:0060271">
    <property type="term" value="P:cilium assembly"/>
    <property type="evidence" value="ECO:0007669"/>
    <property type="project" value="TreeGrafter"/>
</dbReference>
<dbReference type="Pfam" id="PF09398">
    <property type="entry name" value="FOP_dimer"/>
    <property type="match status" value="1"/>
</dbReference>
<comment type="similarity">
    <text evidence="3">Belongs to the CEP43 family.</text>
</comment>
<dbReference type="GO" id="GO:0034453">
    <property type="term" value="P:microtubule anchoring"/>
    <property type="evidence" value="ECO:0007669"/>
    <property type="project" value="InterPro"/>
</dbReference>
<dbReference type="GO" id="GO:0036064">
    <property type="term" value="C:ciliary basal body"/>
    <property type="evidence" value="ECO:0007669"/>
    <property type="project" value="TreeGrafter"/>
</dbReference>
<name>A0AAW1UT93_9CUCU</name>
<keyword evidence="10" id="KW-1185">Reference proteome</keyword>
<keyword evidence="7" id="KW-0966">Cell projection</keyword>
<dbReference type="AlphaFoldDB" id="A0AAW1UT93"/>
<dbReference type="EMBL" id="JARQZJ010000091">
    <property type="protein sequence ID" value="KAK9883202.1"/>
    <property type="molecule type" value="Genomic_DNA"/>
</dbReference>
<dbReference type="Gene3D" id="1.20.960.40">
    <property type="match status" value="1"/>
</dbReference>
<dbReference type="GO" id="GO:0031514">
    <property type="term" value="C:motile cilium"/>
    <property type="evidence" value="ECO:0007669"/>
    <property type="project" value="TreeGrafter"/>
</dbReference>
<reference evidence="9 10" key="1">
    <citation type="submission" date="2023-03" db="EMBL/GenBank/DDBJ databases">
        <title>Genome insight into feeding habits of ladybird beetles.</title>
        <authorList>
            <person name="Li H.-S."/>
            <person name="Huang Y.-H."/>
            <person name="Pang H."/>
        </authorList>
    </citation>
    <scope>NUCLEOTIDE SEQUENCE [LARGE SCALE GENOMIC DNA]</scope>
    <source>
        <strain evidence="9">SYSU_2023b</strain>
        <tissue evidence="9">Whole body</tissue>
    </source>
</reference>
<accession>A0AAW1UT93</accession>
<dbReference type="PANTHER" id="PTHR15431:SF19">
    <property type="entry name" value="CENTROSOMAL PROTEIN 20-RELATED"/>
    <property type="match status" value="1"/>
</dbReference>
<keyword evidence="5" id="KW-0970">Cilium biogenesis/degradation</keyword>
<evidence type="ECO:0000256" key="4">
    <source>
        <dbReference type="ARBA" id="ARBA00022490"/>
    </source>
</evidence>
<comment type="subcellular location">
    <subcellularLocation>
        <location evidence="1">Cytoplasm</location>
        <location evidence="1">Cytoskeleton</location>
        <location evidence="1">Cilium basal body</location>
    </subcellularLocation>
    <subcellularLocation>
        <location evidence="2">Cytoplasm</location>
        <location evidence="2">Cytoskeleton</location>
        <location evidence="2">Microtubule organizing center</location>
        <location evidence="2">Centrosome</location>
    </subcellularLocation>
</comment>
<feature type="domain" description="FGFR1 oncogene partner (FOP) N-terminal dimerisation" evidence="8">
    <location>
        <begin position="53"/>
        <end position="117"/>
    </location>
</feature>
<evidence type="ECO:0000313" key="10">
    <source>
        <dbReference type="Proteomes" id="UP001431783"/>
    </source>
</evidence>
<evidence type="ECO:0000256" key="7">
    <source>
        <dbReference type="ARBA" id="ARBA00023273"/>
    </source>
</evidence>
<dbReference type="InterPro" id="IPR006594">
    <property type="entry name" value="LisH"/>
</dbReference>
<keyword evidence="6" id="KW-0206">Cytoskeleton</keyword>